<name>A0A232EJZ9_9HYME</name>
<reference evidence="1 2" key="1">
    <citation type="journal article" date="2017" name="Curr. Biol.">
        <title>The Evolution of Venom by Co-option of Single-Copy Genes.</title>
        <authorList>
            <person name="Martinson E.O."/>
            <person name="Mrinalini"/>
            <person name="Kelkar Y.D."/>
            <person name="Chang C.H."/>
            <person name="Werren J.H."/>
        </authorList>
    </citation>
    <scope>NUCLEOTIDE SEQUENCE [LARGE SCALE GENOMIC DNA]</scope>
    <source>
        <strain evidence="1 2">Alberta</strain>
        <tissue evidence="1">Whole body</tissue>
    </source>
</reference>
<sequence length="48" mass="5314">MLTIILLDSGRVPSPLGVDFAQILQDILDTQHKTHQTLHKYGANFLPG</sequence>
<organism evidence="1 2">
    <name type="scientific">Trichomalopsis sarcophagae</name>
    <dbReference type="NCBI Taxonomy" id="543379"/>
    <lineage>
        <taxon>Eukaryota</taxon>
        <taxon>Metazoa</taxon>
        <taxon>Ecdysozoa</taxon>
        <taxon>Arthropoda</taxon>
        <taxon>Hexapoda</taxon>
        <taxon>Insecta</taxon>
        <taxon>Pterygota</taxon>
        <taxon>Neoptera</taxon>
        <taxon>Endopterygota</taxon>
        <taxon>Hymenoptera</taxon>
        <taxon>Apocrita</taxon>
        <taxon>Proctotrupomorpha</taxon>
        <taxon>Chalcidoidea</taxon>
        <taxon>Pteromalidae</taxon>
        <taxon>Pteromalinae</taxon>
        <taxon>Trichomalopsis</taxon>
    </lineage>
</organism>
<comment type="caution">
    <text evidence="1">The sequence shown here is derived from an EMBL/GenBank/DDBJ whole genome shotgun (WGS) entry which is preliminary data.</text>
</comment>
<gene>
    <name evidence="1" type="ORF">TSAR_001570</name>
</gene>
<proteinExistence type="predicted"/>
<keyword evidence="2" id="KW-1185">Reference proteome</keyword>
<accession>A0A232EJZ9</accession>
<protein>
    <submittedName>
        <fullName evidence="1">Uncharacterized protein</fullName>
    </submittedName>
</protein>
<evidence type="ECO:0000313" key="2">
    <source>
        <dbReference type="Proteomes" id="UP000215335"/>
    </source>
</evidence>
<dbReference type="EMBL" id="NNAY01003902">
    <property type="protein sequence ID" value="OXU18686.1"/>
    <property type="molecule type" value="Genomic_DNA"/>
</dbReference>
<dbReference type="Proteomes" id="UP000215335">
    <property type="component" value="Unassembled WGS sequence"/>
</dbReference>
<evidence type="ECO:0000313" key="1">
    <source>
        <dbReference type="EMBL" id="OXU18686.1"/>
    </source>
</evidence>
<dbReference type="AlphaFoldDB" id="A0A232EJZ9"/>